<comment type="caution">
    <text evidence="4">The sequence shown here is derived from an EMBL/GenBank/DDBJ whole genome shotgun (WGS) entry which is preliminary data.</text>
</comment>
<keyword evidence="5" id="KW-1185">Reference proteome</keyword>
<dbReference type="EMBL" id="BAABBE010000065">
    <property type="protein sequence ID" value="GAA3687959.1"/>
    <property type="molecule type" value="Genomic_DNA"/>
</dbReference>
<dbReference type="Proteomes" id="UP001500711">
    <property type="component" value="Unassembled WGS sequence"/>
</dbReference>
<reference evidence="5" key="1">
    <citation type="journal article" date="2019" name="Int. J. Syst. Evol. Microbiol.">
        <title>The Global Catalogue of Microorganisms (GCM) 10K type strain sequencing project: providing services to taxonomists for standard genome sequencing and annotation.</title>
        <authorList>
            <consortium name="The Broad Institute Genomics Platform"/>
            <consortium name="The Broad Institute Genome Sequencing Center for Infectious Disease"/>
            <person name="Wu L."/>
            <person name="Ma J."/>
        </authorList>
    </citation>
    <scope>NUCLEOTIDE SEQUENCE [LARGE SCALE GENOMIC DNA]</scope>
    <source>
        <strain evidence="5">JCM 17494</strain>
    </source>
</reference>
<protein>
    <submittedName>
        <fullName evidence="4">ABC transporter substrate-binding protein</fullName>
    </submittedName>
</protein>
<sequence>MRRTMIAGLIAVVVAVSACGTSGTSGDGELAGQTVDVVGTWSGEEQVRFEKVLDAFENKTGAEVRYTGAGDELPTVVQTRVSGGTPPSVALVSQPGFAAQLAKSGAIKPVHDKVEEAVVANYAPIWKKLGSFDSMLYGVYFKIANKSTVWYNTKAFESVALSPEQPATWDRFLSISRSLADAGVPAVSIAGADGWTLTDWFENIYLRTADLDSYDKLAKHELPWTDPTVKAALHELAKLFGDQKLIAGGSSGALQTEFAKSVTDVFGEPGKAAMVFEGDFVSGVISSSTKAVIGRDAGFFQFPSLNGSAPAVVAGGDMAVQFKDDEATNQFMQFLASPESGQVWAAQGGFLSANKGISTQSYPDDVTRALVQSVLDAGDNVRFDLSDLTPAAFGGSKGTGMWKALQDFLADPSKIDETMSRLESSAAKAYAP</sequence>
<feature type="signal peptide" evidence="3">
    <location>
        <begin position="1"/>
        <end position="18"/>
    </location>
</feature>
<evidence type="ECO:0000256" key="2">
    <source>
        <dbReference type="ARBA" id="ARBA00022448"/>
    </source>
</evidence>
<evidence type="ECO:0000256" key="3">
    <source>
        <dbReference type="SAM" id="SignalP"/>
    </source>
</evidence>
<evidence type="ECO:0000256" key="1">
    <source>
        <dbReference type="ARBA" id="ARBA00008520"/>
    </source>
</evidence>
<dbReference type="InterPro" id="IPR050490">
    <property type="entry name" value="Bact_solute-bd_prot1"/>
</dbReference>
<gene>
    <name evidence="4" type="ORF">GCM10022267_88370</name>
</gene>
<name>A0ABP7CD81_9PSEU</name>
<proteinExistence type="inferred from homology"/>
<dbReference type="SUPFAM" id="SSF53850">
    <property type="entry name" value="Periplasmic binding protein-like II"/>
    <property type="match status" value="1"/>
</dbReference>
<evidence type="ECO:0000313" key="5">
    <source>
        <dbReference type="Proteomes" id="UP001500711"/>
    </source>
</evidence>
<dbReference type="PROSITE" id="PS51257">
    <property type="entry name" value="PROKAR_LIPOPROTEIN"/>
    <property type="match status" value="1"/>
</dbReference>
<dbReference type="RefSeq" id="WP_346137144.1">
    <property type="nucleotide sequence ID" value="NZ_BAABBE010000065.1"/>
</dbReference>
<dbReference type="PANTHER" id="PTHR43649">
    <property type="entry name" value="ARABINOSE-BINDING PROTEIN-RELATED"/>
    <property type="match status" value="1"/>
</dbReference>
<dbReference type="InterPro" id="IPR006059">
    <property type="entry name" value="SBP"/>
</dbReference>
<organism evidence="4 5">
    <name type="scientific">Lentzea roselyniae</name>
    <dbReference type="NCBI Taxonomy" id="531940"/>
    <lineage>
        <taxon>Bacteria</taxon>
        <taxon>Bacillati</taxon>
        <taxon>Actinomycetota</taxon>
        <taxon>Actinomycetes</taxon>
        <taxon>Pseudonocardiales</taxon>
        <taxon>Pseudonocardiaceae</taxon>
        <taxon>Lentzea</taxon>
    </lineage>
</organism>
<feature type="chain" id="PRO_5047319129" evidence="3">
    <location>
        <begin position="19"/>
        <end position="432"/>
    </location>
</feature>
<evidence type="ECO:0000313" key="4">
    <source>
        <dbReference type="EMBL" id="GAA3687959.1"/>
    </source>
</evidence>
<accession>A0ABP7CD81</accession>
<dbReference type="Gene3D" id="3.40.190.10">
    <property type="entry name" value="Periplasmic binding protein-like II"/>
    <property type="match status" value="2"/>
</dbReference>
<comment type="similarity">
    <text evidence="1">Belongs to the bacterial solute-binding protein 1 family.</text>
</comment>
<keyword evidence="2" id="KW-0813">Transport</keyword>
<dbReference type="PANTHER" id="PTHR43649:SF29">
    <property type="entry name" value="OSMOPROTECTIVE COMPOUNDS-BINDING PROTEIN GGTB"/>
    <property type="match status" value="1"/>
</dbReference>
<keyword evidence="3" id="KW-0732">Signal</keyword>
<dbReference type="Pfam" id="PF01547">
    <property type="entry name" value="SBP_bac_1"/>
    <property type="match status" value="1"/>
</dbReference>